<reference evidence="7" key="1">
    <citation type="journal article" date="2010" name="Genome Biol.">
        <title>Genome sequence of the necrotrophic plant pathogen Pythium ultimum reveals original pathogenicity mechanisms and effector repertoire.</title>
        <authorList>
            <person name="Levesque C.A."/>
            <person name="Brouwer H."/>
            <person name="Cano L."/>
            <person name="Hamilton J.P."/>
            <person name="Holt C."/>
            <person name="Huitema E."/>
            <person name="Raffaele S."/>
            <person name="Robideau G.P."/>
            <person name="Thines M."/>
            <person name="Win J."/>
            <person name="Zerillo M.M."/>
            <person name="Beakes G.W."/>
            <person name="Boore J.L."/>
            <person name="Busam D."/>
            <person name="Dumas B."/>
            <person name="Ferriera S."/>
            <person name="Fuerstenberg S.I."/>
            <person name="Gachon C.M."/>
            <person name="Gaulin E."/>
            <person name="Govers F."/>
            <person name="Grenville-Briggs L."/>
            <person name="Horner N."/>
            <person name="Hostetler J."/>
            <person name="Jiang R.H."/>
            <person name="Johnson J."/>
            <person name="Krajaejun T."/>
            <person name="Lin H."/>
            <person name="Meijer H.J."/>
            <person name="Moore B."/>
            <person name="Morris P."/>
            <person name="Phuntmart V."/>
            <person name="Puiu D."/>
            <person name="Shetty J."/>
            <person name="Stajich J.E."/>
            <person name="Tripathy S."/>
            <person name="Wawra S."/>
            <person name="van West P."/>
            <person name="Whitty B.R."/>
            <person name="Coutinho P.M."/>
            <person name="Henrissat B."/>
            <person name="Martin F."/>
            <person name="Thomas P.D."/>
            <person name="Tyler B.M."/>
            <person name="De Vries R.P."/>
            <person name="Kamoun S."/>
            <person name="Yandell M."/>
            <person name="Tisserat N."/>
            <person name="Buell C.R."/>
        </authorList>
    </citation>
    <scope>NUCLEOTIDE SEQUENCE</scope>
    <source>
        <strain evidence="7">DAOM:BR144</strain>
    </source>
</reference>
<dbReference type="InterPro" id="IPR001245">
    <property type="entry name" value="Ser-Thr/Tyr_kinase_cat_dom"/>
</dbReference>
<feature type="region of interest" description="Disordered" evidence="4">
    <location>
        <begin position="627"/>
        <end position="652"/>
    </location>
</feature>
<feature type="repeat" description="TPR" evidence="3">
    <location>
        <begin position="1288"/>
        <end position="1321"/>
    </location>
</feature>
<organism evidence="6 7">
    <name type="scientific">Globisporangium ultimum (strain ATCC 200006 / CBS 805.95 / DAOM BR144)</name>
    <name type="common">Pythium ultimum</name>
    <dbReference type="NCBI Taxonomy" id="431595"/>
    <lineage>
        <taxon>Eukaryota</taxon>
        <taxon>Sar</taxon>
        <taxon>Stramenopiles</taxon>
        <taxon>Oomycota</taxon>
        <taxon>Peronosporomycetes</taxon>
        <taxon>Pythiales</taxon>
        <taxon>Pythiaceae</taxon>
        <taxon>Globisporangium</taxon>
    </lineage>
</organism>
<protein>
    <recommendedName>
        <fullName evidence="5">Protein kinase domain-containing protein</fullName>
    </recommendedName>
</protein>
<evidence type="ECO:0000256" key="4">
    <source>
        <dbReference type="SAM" id="MobiDB-lite"/>
    </source>
</evidence>
<dbReference type="SUPFAM" id="SSF48371">
    <property type="entry name" value="ARM repeat"/>
    <property type="match status" value="1"/>
</dbReference>
<reference evidence="7" key="2">
    <citation type="submission" date="2010-04" db="EMBL/GenBank/DDBJ databases">
        <authorList>
            <person name="Buell R."/>
            <person name="Hamilton J."/>
            <person name="Hostetler J."/>
        </authorList>
    </citation>
    <scope>NUCLEOTIDE SEQUENCE [LARGE SCALE GENOMIC DNA]</scope>
    <source>
        <strain evidence="7">DAOM:BR144</strain>
    </source>
</reference>
<dbReference type="Gene3D" id="1.25.40.10">
    <property type="entry name" value="Tetratricopeptide repeat domain"/>
    <property type="match status" value="3"/>
</dbReference>
<dbReference type="PANTHER" id="PTHR45831:SF2">
    <property type="entry name" value="LD24721P"/>
    <property type="match status" value="1"/>
</dbReference>
<dbReference type="PROSITE" id="PS50005">
    <property type="entry name" value="TPR"/>
    <property type="match status" value="3"/>
</dbReference>
<dbReference type="InterPro" id="IPR016024">
    <property type="entry name" value="ARM-type_fold"/>
</dbReference>
<dbReference type="Gene3D" id="1.10.510.10">
    <property type="entry name" value="Transferase(Phosphotransferase) domain 1"/>
    <property type="match status" value="1"/>
</dbReference>
<dbReference type="VEuPathDB" id="FungiDB:PYU1_G002760"/>
<dbReference type="OMA" id="RKRAGYY"/>
<dbReference type="Proteomes" id="UP000019132">
    <property type="component" value="Unassembled WGS sequence"/>
</dbReference>
<feature type="compositionally biased region" description="Low complexity" evidence="4">
    <location>
        <begin position="856"/>
        <end position="865"/>
    </location>
</feature>
<feature type="repeat" description="TPR" evidence="3">
    <location>
        <begin position="1178"/>
        <end position="1211"/>
    </location>
</feature>
<keyword evidence="7" id="KW-1185">Reference proteome</keyword>
<evidence type="ECO:0000313" key="7">
    <source>
        <dbReference type="Proteomes" id="UP000019132"/>
    </source>
</evidence>
<keyword evidence="1" id="KW-0677">Repeat</keyword>
<accession>K3WCS2</accession>
<dbReference type="GO" id="GO:0005524">
    <property type="term" value="F:ATP binding"/>
    <property type="evidence" value="ECO:0007669"/>
    <property type="project" value="InterPro"/>
</dbReference>
<dbReference type="Pfam" id="PF13181">
    <property type="entry name" value="TPR_8"/>
    <property type="match status" value="1"/>
</dbReference>
<dbReference type="GO" id="GO:0006620">
    <property type="term" value="P:post-translational protein targeting to endoplasmic reticulum membrane"/>
    <property type="evidence" value="ECO:0007669"/>
    <property type="project" value="TreeGrafter"/>
</dbReference>
<dbReference type="Pfam" id="PF07714">
    <property type="entry name" value="PK_Tyr_Ser-Thr"/>
    <property type="match status" value="1"/>
</dbReference>
<dbReference type="InterPro" id="IPR011989">
    <property type="entry name" value="ARM-like"/>
</dbReference>
<dbReference type="Gene3D" id="3.30.200.20">
    <property type="entry name" value="Phosphorylase Kinase, domain 1"/>
    <property type="match status" value="1"/>
</dbReference>
<dbReference type="PROSITE" id="PS50011">
    <property type="entry name" value="PROTEIN_KINASE_DOM"/>
    <property type="match status" value="1"/>
</dbReference>
<dbReference type="EnsemblProtists" id="PYU1_T002763">
    <property type="protein sequence ID" value="PYU1_T002763"/>
    <property type="gene ID" value="PYU1_G002760"/>
</dbReference>
<dbReference type="GO" id="GO:0016020">
    <property type="term" value="C:membrane"/>
    <property type="evidence" value="ECO:0007669"/>
    <property type="project" value="TreeGrafter"/>
</dbReference>
<dbReference type="PANTHER" id="PTHR45831">
    <property type="entry name" value="LD24721P"/>
    <property type="match status" value="1"/>
</dbReference>
<feature type="repeat" description="TPR" evidence="3">
    <location>
        <begin position="1110"/>
        <end position="1143"/>
    </location>
</feature>
<name>K3WCS2_GLOUD</name>
<reference evidence="6" key="3">
    <citation type="submission" date="2015-02" db="UniProtKB">
        <authorList>
            <consortium name="EnsemblProtists"/>
        </authorList>
    </citation>
    <scope>IDENTIFICATION</scope>
    <source>
        <strain evidence="6">DAOM BR144</strain>
    </source>
</reference>
<proteinExistence type="predicted"/>
<dbReference type="GO" id="GO:0072380">
    <property type="term" value="C:TRC complex"/>
    <property type="evidence" value="ECO:0007669"/>
    <property type="project" value="TreeGrafter"/>
</dbReference>
<dbReference type="SMART" id="SM00028">
    <property type="entry name" value="TPR"/>
    <property type="match status" value="8"/>
</dbReference>
<sequence>MPVQNETTGALDAQHASGSPTLFPTQGLLLSALSTVHQLCLQAKDRQNVSLQLHARLHQVFLRITNAASHGTLRKDFEVSSFTGLLSQFRLVLEQHVRLKNIVLRMLASRRFIASIKKVHEELSALITKWHLASATSATMVWKEQFAINLHLDEKTLHATLRALLATTFVSKEYFSDRRQSQILMELVCEFAPERERAKHNSPHLLETLKMTHKRISNYSGVHIRRVPRWFLPRSEVEGTDKYKMVGHGSFASTLFRGDYFGVDVGSTGGHAVAVKYLWPLKDVYYTQVEHVFVQTIQEWWHINHPNVAQVRGACHVASPPYIVRDFAAYGNLTTYIAAVRAHANDPKPGESKAQKIETVMWELIYGACKGVLYLHERRKLVHGGLRCNNILVNKSGQAVVADYGMRALACEVRKHNMDLDDAKVDNSEYIRWQAPECLLEESGASLFFASEASAPSSNANLSFASDVYALGMCILEAVTGAVPWSDLDVSEVRSLKQNLGGVLPPRPKRMHTDVWGLVQRMCVADPKQRISLRTVLTEIKGLGYVGYGSKNVQIETPKQSANDDSHAALAKASDNDSIVTLGSVSDQQSNDAVHVSTPLNNVEKIIQGAEVVVPDCMSGKKIEAQVQVSGSKSKEDSGNSSLKSMDVDSDTPAPLVEAAESVESLDAQDVNLPFDNQSSEHVIPAAAEIAENLTAGIPNKSEEAAELPQGSVYGIEEPPAPEQKVYSSIFRPINGAESKAPVMEFASQPEILETNDEEDCVPDIDLVVLDSKAAVPMEETADGDKDKFGSAMVDMNGAARETKPVVEDMNFVVEYQDVQAQGTATNIGKFSAMDIMGPSEEEVNIFLVKNTKASPKKSSSTASTVEPEHEIDSSDASFVDERKDICSLDRDVKKPGAVEEAPISLTSELRNRIKSNGPNYDRSSFLDNLLRATTLRTEYMTAKETTELPPPPPLSTPRFVDLVETIKAHDHPEVVLQALGMLRNGLRRDKQDVDWTEQGGILALLQIIWKGISEKCTCLALDILVEIAVQNPEDIEAMVDSDVVKVLTKFIEYRGASEELDLVASFLLEILAKSDNAKDRLWRSDGIKVLEANTAIDRRLVQEIKSIMAKYKSSQGHAHMNRGEYDLAVERFTEAIALDRKRAGYYCDRSLAFYEASLFKKAADDASRCMRYNPYDVVGYLRHGMALKALGRYNEAIVSLRKGRQVDPKYSKIRDIILEIEDLRRGRGREDVPPEPVSVPPEEIVKAKKKEGDDALRKKHIAHSGCGLYDHAIDDASKCIQINYRQVEGYYRLALALNAKGQYDQALRTLYRGQEIDSRHSGIARFIEQLEEEQAKRADLSLPSWFKEKGYQAFQLRSYEEAIKFYTKGIAASACDHDDVALHCFFYRARANQCRGEFSAVIMDCTHILHHNPKNVFARLRRADAYEQQRDYFMALQDMQELVIFNPDFESARARLESLQVRLQFLPRTNLQH</sequence>
<feature type="domain" description="Protein kinase" evidence="5">
    <location>
        <begin position="240"/>
        <end position="546"/>
    </location>
</feature>
<dbReference type="eggNOG" id="KOG0192">
    <property type="taxonomic scope" value="Eukaryota"/>
</dbReference>
<evidence type="ECO:0000256" key="2">
    <source>
        <dbReference type="ARBA" id="ARBA00022803"/>
    </source>
</evidence>
<dbReference type="GO" id="GO:0060090">
    <property type="term" value="F:molecular adaptor activity"/>
    <property type="evidence" value="ECO:0007669"/>
    <property type="project" value="TreeGrafter"/>
</dbReference>
<dbReference type="SUPFAM" id="SSF56112">
    <property type="entry name" value="Protein kinase-like (PK-like)"/>
    <property type="match status" value="1"/>
</dbReference>
<dbReference type="InterPro" id="IPR019734">
    <property type="entry name" value="TPR_rpt"/>
</dbReference>
<dbReference type="InParanoid" id="K3WCS2"/>
<dbReference type="InterPro" id="IPR011009">
    <property type="entry name" value="Kinase-like_dom_sf"/>
</dbReference>
<evidence type="ECO:0000313" key="6">
    <source>
        <dbReference type="EnsemblProtists" id="PYU1_T002763"/>
    </source>
</evidence>
<dbReference type="InterPro" id="IPR000719">
    <property type="entry name" value="Prot_kinase_dom"/>
</dbReference>
<evidence type="ECO:0000256" key="1">
    <source>
        <dbReference type="ARBA" id="ARBA00022737"/>
    </source>
</evidence>
<dbReference type="InterPro" id="IPR047150">
    <property type="entry name" value="SGT"/>
</dbReference>
<evidence type="ECO:0000256" key="3">
    <source>
        <dbReference type="PROSITE-ProRule" id="PRU00339"/>
    </source>
</evidence>
<evidence type="ECO:0000259" key="5">
    <source>
        <dbReference type="PROSITE" id="PS50011"/>
    </source>
</evidence>
<dbReference type="eggNOG" id="KOG1124">
    <property type="taxonomic scope" value="Eukaryota"/>
</dbReference>
<dbReference type="GO" id="GO:0004672">
    <property type="term" value="F:protein kinase activity"/>
    <property type="evidence" value="ECO:0007669"/>
    <property type="project" value="InterPro"/>
</dbReference>
<dbReference type="HOGENOM" id="CLU_251096_0_0_1"/>
<dbReference type="EMBL" id="GL376628">
    <property type="status" value="NOT_ANNOTATED_CDS"/>
    <property type="molecule type" value="Genomic_DNA"/>
</dbReference>
<dbReference type="InterPro" id="IPR011990">
    <property type="entry name" value="TPR-like_helical_dom_sf"/>
</dbReference>
<dbReference type="SUPFAM" id="SSF48452">
    <property type="entry name" value="TPR-like"/>
    <property type="match status" value="1"/>
</dbReference>
<dbReference type="STRING" id="431595.K3WCS2"/>
<feature type="region of interest" description="Disordered" evidence="4">
    <location>
        <begin position="856"/>
        <end position="878"/>
    </location>
</feature>
<dbReference type="Gene3D" id="1.25.10.10">
    <property type="entry name" value="Leucine-rich Repeat Variant"/>
    <property type="match status" value="1"/>
</dbReference>
<keyword evidence="2 3" id="KW-0802">TPR repeat</keyword>